<evidence type="ECO:0000313" key="1">
    <source>
        <dbReference type="EnsemblMetazoa" id="GAUT047504-PA"/>
    </source>
</evidence>
<dbReference type="AlphaFoldDB" id="A0A1A9VTY6"/>
<accession>A0A1A9VTY6</accession>
<dbReference type="Proteomes" id="UP000078200">
    <property type="component" value="Unassembled WGS sequence"/>
</dbReference>
<name>A0A1A9VTY6_GLOAU</name>
<proteinExistence type="predicted"/>
<protein>
    <submittedName>
        <fullName evidence="1">Uncharacterized protein</fullName>
    </submittedName>
</protein>
<dbReference type="EnsemblMetazoa" id="GAUT047504-RA">
    <property type="protein sequence ID" value="GAUT047504-PA"/>
    <property type="gene ID" value="GAUT047504"/>
</dbReference>
<keyword evidence="2" id="KW-1185">Reference proteome</keyword>
<evidence type="ECO:0000313" key="2">
    <source>
        <dbReference type="Proteomes" id="UP000078200"/>
    </source>
</evidence>
<dbReference type="VEuPathDB" id="VectorBase:GAUT047504"/>
<reference evidence="1" key="1">
    <citation type="submission" date="2020-05" db="UniProtKB">
        <authorList>
            <consortium name="EnsemblMetazoa"/>
        </authorList>
    </citation>
    <scope>IDENTIFICATION</scope>
    <source>
        <strain evidence="1">TTRI</strain>
    </source>
</reference>
<organism evidence="1 2">
    <name type="scientific">Glossina austeni</name>
    <name type="common">Savannah tsetse fly</name>
    <dbReference type="NCBI Taxonomy" id="7395"/>
    <lineage>
        <taxon>Eukaryota</taxon>
        <taxon>Metazoa</taxon>
        <taxon>Ecdysozoa</taxon>
        <taxon>Arthropoda</taxon>
        <taxon>Hexapoda</taxon>
        <taxon>Insecta</taxon>
        <taxon>Pterygota</taxon>
        <taxon>Neoptera</taxon>
        <taxon>Endopterygota</taxon>
        <taxon>Diptera</taxon>
        <taxon>Brachycera</taxon>
        <taxon>Muscomorpha</taxon>
        <taxon>Hippoboscoidea</taxon>
        <taxon>Glossinidae</taxon>
        <taxon>Glossina</taxon>
    </lineage>
</organism>
<sequence length="107" mass="12280">MLKTNKTNEIFPFREVKTPPRLKGNCGTANALVIAGSRVKIQQHSCALSLIVNENCADKLLVENNLIFICLRMHHQRPNYYDLISSTFKLDLKYFPNNIFLSDLKLN</sequence>